<dbReference type="EMBL" id="JACGWX010000002">
    <property type="protein sequence ID" value="MBA8847496.1"/>
    <property type="molecule type" value="Genomic_DNA"/>
</dbReference>
<name>A0A839E882_9MICO</name>
<sequence>MRILAAGQNWMDIGGLVAVGMAGYYSKLPDGSTVAAVSGNPGEFCMAAPRLVADGTYDLAITTPIWYVDAAIKGIAPFTEPLPLSVIGVFPHDDRLMFAVRTETGIRSLHDIRERQYPLKVSMPTPEMKHPAGWVVEKILAHYGIMPGDIERWGGEILSDRPKNMNSPHATPVDPRFDAVFDEAMMTHRWKKITDDHDMTFLPVDDDVLDALERDGMQRGTVSVGRFRGVEAPVATVDFSGWAMIARNDLPDEVAYLTAAALIERADDITARFQGPHGAMTSPLTLETLTDTSLPLHPGALAYYEEVRHNNEKENR</sequence>
<dbReference type="Gene3D" id="3.40.190.10">
    <property type="entry name" value="Periplasmic binding protein-like II"/>
    <property type="match status" value="2"/>
</dbReference>
<accession>A0A839E882</accession>
<evidence type="ECO:0008006" key="3">
    <source>
        <dbReference type="Google" id="ProtNLM"/>
    </source>
</evidence>
<proteinExistence type="predicted"/>
<dbReference type="RefSeq" id="WP_206495076.1">
    <property type="nucleotide sequence ID" value="NZ_BAAAOV010000010.1"/>
</dbReference>
<protein>
    <recommendedName>
        <fullName evidence="3">TRAP transporter solute receptor, TAXI family</fullName>
    </recommendedName>
</protein>
<reference evidence="1 2" key="1">
    <citation type="submission" date="2020-07" db="EMBL/GenBank/DDBJ databases">
        <title>Sequencing the genomes of 1000 actinobacteria strains.</title>
        <authorList>
            <person name="Klenk H.-P."/>
        </authorList>
    </citation>
    <scope>NUCLEOTIDE SEQUENCE [LARGE SCALE GENOMIC DNA]</scope>
    <source>
        <strain evidence="1 2">DSM 19663</strain>
    </source>
</reference>
<dbReference type="InterPro" id="IPR011852">
    <property type="entry name" value="TRAP_TAXI"/>
</dbReference>
<evidence type="ECO:0000313" key="1">
    <source>
        <dbReference type="EMBL" id="MBA8847496.1"/>
    </source>
</evidence>
<comment type="caution">
    <text evidence="1">The sequence shown here is derived from an EMBL/GenBank/DDBJ whole genome shotgun (WGS) entry which is preliminary data.</text>
</comment>
<organism evidence="1 2">
    <name type="scientific">Microcella alkalica</name>
    <dbReference type="NCBI Taxonomy" id="355930"/>
    <lineage>
        <taxon>Bacteria</taxon>
        <taxon>Bacillati</taxon>
        <taxon>Actinomycetota</taxon>
        <taxon>Actinomycetes</taxon>
        <taxon>Micrococcales</taxon>
        <taxon>Microbacteriaceae</taxon>
        <taxon>Microcella</taxon>
    </lineage>
</organism>
<dbReference type="Proteomes" id="UP000585905">
    <property type="component" value="Unassembled WGS sequence"/>
</dbReference>
<dbReference type="AlphaFoldDB" id="A0A839E882"/>
<evidence type="ECO:0000313" key="2">
    <source>
        <dbReference type="Proteomes" id="UP000585905"/>
    </source>
</evidence>
<dbReference type="SUPFAM" id="SSF53850">
    <property type="entry name" value="Periplasmic binding protein-like II"/>
    <property type="match status" value="1"/>
</dbReference>
<gene>
    <name evidence="1" type="ORF">FHX53_001081</name>
</gene>
<keyword evidence="2" id="KW-1185">Reference proteome</keyword>
<dbReference type="Pfam" id="PF16868">
    <property type="entry name" value="NMT1_3"/>
    <property type="match status" value="1"/>
</dbReference>